<feature type="compositionally biased region" description="Polar residues" evidence="1">
    <location>
        <begin position="20"/>
        <end position="30"/>
    </location>
</feature>
<dbReference type="InterPro" id="IPR009050">
    <property type="entry name" value="Globin-like_sf"/>
</dbReference>
<feature type="region of interest" description="Disordered" evidence="1">
    <location>
        <begin position="1"/>
        <end position="36"/>
    </location>
</feature>
<evidence type="ECO:0000313" key="3">
    <source>
        <dbReference type="WBParaSite" id="sdigi.contig237.g6511.t1"/>
    </source>
</evidence>
<dbReference type="InterPro" id="IPR012292">
    <property type="entry name" value="Globin/Proto"/>
</dbReference>
<evidence type="ECO:0000256" key="1">
    <source>
        <dbReference type="SAM" id="MobiDB-lite"/>
    </source>
</evidence>
<dbReference type="Gene3D" id="1.10.490.10">
    <property type="entry name" value="Globins"/>
    <property type="match status" value="1"/>
</dbReference>
<dbReference type="AlphaFoldDB" id="A0A915PT58"/>
<feature type="region of interest" description="Disordered" evidence="1">
    <location>
        <begin position="182"/>
        <end position="204"/>
    </location>
</feature>
<dbReference type="GO" id="GO:0020037">
    <property type="term" value="F:heme binding"/>
    <property type="evidence" value="ECO:0007669"/>
    <property type="project" value="InterPro"/>
</dbReference>
<sequence>MGQRNSINNKSTQDDEPHSTAVSGSDANENQDAKSPAVNANYREIIRNCFDKASDITAGRILMRINQQRSDFKAYRDNLTQEQLESLTNLLSDYLSSVIENVDDAEKVKEISMQYGSMHVKLRLNGFKPDFFATMADAIATECSFLSETATVHAPTNTFKAWTLLVDLMFSSVRDGFYQELRRQRRRSPTHPKSSRESSINNEFRDGCSDNSLIDSAKFEADNSDKEIGYHWAR</sequence>
<proteinExistence type="predicted"/>
<feature type="compositionally biased region" description="Polar residues" evidence="1">
    <location>
        <begin position="1"/>
        <end position="11"/>
    </location>
</feature>
<evidence type="ECO:0000313" key="2">
    <source>
        <dbReference type="Proteomes" id="UP000887581"/>
    </source>
</evidence>
<dbReference type="InterPro" id="IPR044399">
    <property type="entry name" value="Mb-like_M"/>
</dbReference>
<dbReference type="GO" id="GO:0019825">
    <property type="term" value="F:oxygen binding"/>
    <property type="evidence" value="ECO:0007669"/>
    <property type="project" value="InterPro"/>
</dbReference>
<protein>
    <submittedName>
        <fullName evidence="3">Globin family profile domain-containing protein</fullName>
    </submittedName>
</protein>
<dbReference type="Proteomes" id="UP000887581">
    <property type="component" value="Unplaced"/>
</dbReference>
<reference evidence="3" key="1">
    <citation type="submission" date="2022-11" db="UniProtKB">
        <authorList>
            <consortium name="WormBaseParasite"/>
        </authorList>
    </citation>
    <scope>IDENTIFICATION</scope>
</reference>
<accession>A0A915PT58</accession>
<name>A0A915PT58_9BILA</name>
<dbReference type="SUPFAM" id="SSF46458">
    <property type="entry name" value="Globin-like"/>
    <property type="match status" value="1"/>
</dbReference>
<dbReference type="CDD" id="cd01040">
    <property type="entry name" value="Mb-like"/>
    <property type="match status" value="1"/>
</dbReference>
<keyword evidence="2" id="KW-1185">Reference proteome</keyword>
<organism evidence="2 3">
    <name type="scientific">Setaria digitata</name>
    <dbReference type="NCBI Taxonomy" id="48799"/>
    <lineage>
        <taxon>Eukaryota</taxon>
        <taxon>Metazoa</taxon>
        <taxon>Ecdysozoa</taxon>
        <taxon>Nematoda</taxon>
        <taxon>Chromadorea</taxon>
        <taxon>Rhabditida</taxon>
        <taxon>Spirurina</taxon>
        <taxon>Spiruromorpha</taxon>
        <taxon>Filarioidea</taxon>
        <taxon>Setariidae</taxon>
        <taxon>Setaria</taxon>
    </lineage>
</organism>
<dbReference type="WBParaSite" id="sdigi.contig237.g6511.t1">
    <property type="protein sequence ID" value="sdigi.contig237.g6511.t1"/>
    <property type="gene ID" value="sdigi.contig237.g6511"/>
</dbReference>